<proteinExistence type="predicted"/>
<evidence type="ECO:0000313" key="2">
    <source>
        <dbReference type="EMBL" id="BAD09545.1"/>
    </source>
</evidence>
<protein>
    <submittedName>
        <fullName evidence="3">Uncharacterized protein</fullName>
    </submittedName>
</protein>
<name>Q6YSA3_ORYSJ</name>
<evidence type="ECO:0000256" key="1">
    <source>
        <dbReference type="SAM" id="MobiDB-lite"/>
    </source>
</evidence>
<dbReference type="EMBL" id="AP006461">
    <property type="protein sequence ID" value="BAD10780.1"/>
    <property type="molecule type" value="Genomic_DNA"/>
</dbReference>
<accession>Q6YSA3</accession>
<dbReference type="EMBL" id="AP004585">
    <property type="protein sequence ID" value="BAD09545.1"/>
    <property type="molecule type" value="Genomic_DNA"/>
</dbReference>
<reference evidence="3" key="2">
    <citation type="submission" date="2003-05" db="EMBL/GenBank/DDBJ databases">
        <title>Oryza sativa nipponbare(GA3) genomic DNA, chromosome 8, PAC clone:P0104B02.</title>
        <authorList>
            <person name="Sasaki T."/>
            <person name="Matsumoto T."/>
            <person name="Katayose Y."/>
        </authorList>
    </citation>
    <scope>NUCLEOTIDE SEQUENCE</scope>
</reference>
<reference evidence="2" key="1">
    <citation type="submission" date="2001-12" db="EMBL/GenBank/DDBJ databases">
        <title>Oryza sativa nipponbare(GA3) genomic DNA, chromosome 8, PAC clone:P0470B03.</title>
        <authorList>
            <person name="Sasaki T."/>
            <person name="Matsumoto T."/>
            <person name="Yamamoto K."/>
        </authorList>
    </citation>
    <scope>NUCLEOTIDE SEQUENCE</scope>
</reference>
<dbReference type="AlphaFoldDB" id="Q6YSA3"/>
<reference evidence="4" key="4">
    <citation type="journal article" date="2008" name="Nucleic Acids Res.">
        <title>The rice annotation project database (RAP-DB): 2008 update.</title>
        <authorList>
            <consortium name="The rice annotation project (RAP)"/>
        </authorList>
    </citation>
    <scope>GENOME REANNOTATION</scope>
    <source>
        <strain evidence="4">cv. Nipponbare</strain>
    </source>
</reference>
<reference evidence="4" key="3">
    <citation type="journal article" date="2005" name="Nature">
        <title>The map-based sequence of the rice genome.</title>
        <authorList>
            <consortium name="International rice genome sequencing project (IRGSP)"/>
            <person name="Matsumoto T."/>
            <person name="Wu J."/>
            <person name="Kanamori H."/>
            <person name="Katayose Y."/>
            <person name="Fujisawa M."/>
            <person name="Namiki N."/>
            <person name="Mizuno H."/>
            <person name="Yamamoto K."/>
            <person name="Antonio B.A."/>
            <person name="Baba T."/>
            <person name="Sakata K."/>
            <person name="Nagamura Y."/>
            <person name="Aoki H."/>
            <person name="Arikawa K."/>
            <person name="Arita K."/>
            <person name="Bito T."/>
            <person name="Chiden Y."/>
            <person name="Fujitsuka N."/>
            <person name="Fukunaka R."/>
            <person name="Hamada M."/>
            <person name="Harada C."/>
            <person name="Hayashi A."/>
            <person name="Hijishita S."/>
            <person name="Honda M."/>
            <person name="Hosokawa S."/>
            <person name="Ichikawa Y."/>
            <person name="Idonuma A."/>
            <person name="Iijima M."/>
            <person name="Ikeda M."/>
            <person name="Ikeno M."/>
            <person name="Ito K."/>
            <person name="Ito S."/>
            <person name="Ito T."/>
            <person name="Ito Y."/>
            <person name="Ito Y."/>
            <person name="Iwabuchi A."/>
            <person name="Kamiya K."/>
            <person name="Karasawa W."/>
            <person name="Kurita K."/>
            <person name="Katagiri S."/>
            <person name="Kikuta A."/>
            <person name="Kobayashi H."/>
            <person name="Kobayashi N."/>
            <person name="Machita K."/>
            <person name="Maehara T."/>
            <person name="Masukawa M."/>
            <person name="Mizubayashi T."/>
            <person name="Mukai Y."/>
            <person name="Nagasaki H."/>
            <person name="Nagata Y."/>
            <person name="Naito S."/>
            <person name="Nakashima M."/>
            <person name="Nakama Y."/>
            <person name="Nakamichi Y."/>
            <person name="Nakamura M."/>
            <person name="Meguro A."/>
            <person name="Negishi M."/>
            <person name="Ohta I."/>
            <person name="Ohta T."/>
            <person name="Okamoto M."/>
            <person name="Ono N."/>
            <person name="Saji S."/>
            <person name="Sakaguchi M."/>
            <person name="Sakai K."/>
            <person name="Shibata M."/>
            <person name="Shimokawa T."/>
            <person name="Song J."/>
            <person name="Takazaki Y."/>
            <person name="Terasawa K."/>
            <person name="Tsugane M."/>
            <person name="Tsuji K."/>
            <person name="Ueda S."/>
            <person name="Waki K."/>
            <person name="Yamagata H."/>
            <person name="Yamamoto M."/>
            <person name="Yamamoto S."/>
            <person name="Yamane H."/>
            <person name="Yoshiki S."/>
            <person name="Yoshihara R."/>
            <person name="Yukawa K."/>
            <person name="Zhong H."/>
            <person name="Yano M."/>
            <person name="Yuan Q."/>
            <person name="Ouyang S."/>
            <person name="Liu J."/>
            <person name="Jones K.M."/>
            <person name="Gansberger K."/>
            <person name="Moffat K."/>
            <person name="Hill J."/>
            <person name="Bera J."/>
            <person name="Fadrosh D."/>
            <person name="Jin S."/>
            <person name="Johri S."/>
            <person name="Kim M."/>
            <person name="Overton L."/>
            <person name="Reardon M."/>
            <person name="Tsitrin T."/>
            <person name="Vuong H."/>
            <person name="Weaver B."/>
            <person name="Ciecko A."/>
            <person name="Tallon L."/>
            <person name="Jackson J."/>
            <person name="Pai G."/>
            <person name="Aken S.V."/>
            <person name="Utterback T."/>
            <person name="Reidmuller S."/>
            <person name="Feldblyum T."/>
            <person name="Hsiao J."/>
            <person name="Zismann V."/>
            <person name="Iobst S."/>
            <person name="de Vazeille A.R."/>
            <person name="Buell C.R."/>
            <person name="Ying K."/>
            <person name="Li Y."/>
            <person name="Lu T."/>
            <person name="Huang Y."/>
            <person name="Zhao Q."/>
            <person name="Feng Q."/>
            <person name="Zhang L."/>
            <person name="Zhu J."/>
            <person name="Weng Q."/>
            <person name="Mu J."/>
            <person name="Lu Y."/>
            <person name="Fan D."/>
            <person name="Liu Y."/>
            <person name="Guan J."/>
            <person name="Zhang Y."/>
            <person name="Yu S."/>
            <person name="Liu X."/>
            <person name="Zhang Y."/>
            <person name="Hong G."/>
            <person name="Han B."/>
            <person name="Choisne N."/>
            <person name="Demange N."/>
            <person name="Orjeda G."/>
            <person name="Samain S."/>
            <person name="Cattolico L."/>
            <person name="Pelletier E."/>
            <person name="Couloux A."/>
            <person name="Segurens B."/>
            <person name="Wincker P."/>
            <person name="D'Hont A."/>
            <person name="Scarpelli C."/>
            <person name="Weissenbach J."/>
            <person name="Salanoubat M."/>
            <person name="Quetier F."/>
            <person name="Yu Y."/>
            <person name="Kim H.R."/>
            <person name="Rambo T."/>
            <person name="Currie J."/>
            <person name="Collura K."/>
            <person name="Luo M."/>
            <person name="Yang T."/>
            <person name="Ammiraju J.S.S."/>
            <person name="Engler F."/>
            <person name="Soderlund C."/>
            <person name="Wing R.A."/>
            <person name="Palmer L.E."/>
            <person name="de la Bastide M."/>
            <person name="Spiegel L."/>
            <person name="Nascimento L."/>
            <person name="Zutavern T."/>
            <person name="O'Shaughnessy A."/>
            <person name="Dike S."/>
            <person name="Dedhia N."/>
            <person name="Preston R."/>
            <person name="Balija V."/>
            <person name="McCombie W.R."/>
            <person name="Chow T."/>
            <person name="Chen H."/>
            <person name="Chung M."/>
            <person name="Chen C."/>
            <person name="Shaw J."/>
            <person name="Wu H."/>
            <person name="Hsiao K."/>
            <person name="Chao Y."/>
            <person name="Chu M."/>
            <person name="Cheng C."/>
            <person name="Hour A."/>
            <person name="Lee P."/>
            <person name="Lin S."/>
            <person name="Lin Y."/>
            <person name="Liou J."/>
            <person name="Liu S."/>
            <person name="Hsing Y."/>
            <person name="Raghuvanshi S."/>
            <person name="Mohanty A."/>
            <person name="Bharti A.K."/>
            <person name="Gaur A."/>
            <person name="Gupta V."/>
            <person name="Kumar D."/>
            <person name="Ravi V."/>
            <person name="Vij S."/>
            <person name="Kapur A."/>
            <person name="Khurana P."/>
            <person name="Khurana P."/>
            <person name="Khurana J.P."/>
            <person name="Tyagi A.K."/>
            <person name="Gaikwad K."/>
            <person name="Singh A."/>
            <person name="Dalal V."/>
            <person name="Srivastava S."/>
            <person name="Dixit A."/>
            <person name="Pal A.K."/>
            <person name="Ghazi I.A."/>
            <person name="Yadav M."/>
            <person name="Pandit A."/>
            <person name="Bhargava A."/>
            <person name="Sureshbabu K."/>
            <person name="Batra K."/>
            <person name="Sharma T.R."/>
            <person name="Mohapatra T."/>
            <person name="Singh N.K."/>
            <person name="Messing J."/>
            <person name="Nelson A.B."/>
            <person name="Fuks G."/>
            <person name="Kavchok S."/>
            <person name="Keizer G."/>
            <person name="Linton E."/>
            <person name="Llaca V."/>
            <person name="Song R."/>
            <person name="Tanyolac B."/>
            <person name="Young S."/>
            <person name="Ho-Il K."/>
            <person name="Hahn J.H."/>
            <person name="Sangsakoo G."/>
            <person name="Vanavichit A."/>
            <person name="de Mattos Luiz.A.T."/>
            <person name="Zimmer P.D."/>
            <person name="Malone G."/>
            <person name="Dellagostin O."/>
            <person name="de Oliveira A.C."/>
            <person name="Bevan M."/>
            <person name="Bancroft I."/>
            <person name="Minx P."/>
            <person name="Cordum H."/>
            <person name="Wilson R."/>
            <person name="Cheng Z."/>
            <person name="Jin W."/>
            <person name="Jiang J."/>
            <person name="Leong S.A."/>
            <person name="Iwama H."/>
            <person name="Gojobori T."/>
            <person name="Itoh T."/>
            <person name="Niimura Y."/>
            <person name="Fujii Y."/>
            <person name="Habara T."/>
            <person name="Sakai H."/>
            <person name="Sato Y."/>
            <person name="Wilson G."/>
            <person name="Kumar K."/>
            <person name="McCouch S."/>
            <person name="Juretic N."/>
            <person name="Hoen D."/>
            <person name="Wright S."/>
            <person name="Bruskiewich R."/>
            <person name="Bureau T."/>
            <person name="Miyao A."/>
            <person name="Hirochika H."/>
            <person name="Nishikawa T."/>
            <person name="Kadowaki K."/>
            <person name="Sugiura M."/>
            <person name="Burr B."/>
            <person name="Sasaki T."/>
        </authorList>
    </citation>
    <scope>NUCLEOTIDE SEQUENCE [LARGE SCALE GENOMIC DNA]</scope>
    <source>
        <strain evidence="4">cv. Nipponbare</strain>
    </source>
</reference>
<gene>
    <name evidence="3" type="ORF">P0104B02.31</name>
    <name evidence="2" type="ORF">P0470B03.2</name>
</gene>
<dbReference type="Proteomes" id="UP000000763">
    <property type="component" value="Chromosome 8"/>
</dbReference>
<organism evidence="3 4">
    <name type="scientific">Oryza sativa subsp. japonica</name>
    <name type="common">Rice</name>
    <dbReference type="NCBI Taxonomy" id="39947"/>
    <lineage>
        <taxon>Eukaryota</taxon>
        <taxon>Viridiplantae</taxon>
        <taxon>Streptophyta</taxon>
        <taxon>Embryophyta</taxon>
        <taxon>Tracheophyta</taxon>
        <taxon>Spermatophyta</taxon>
        <taxon>Magnoliopsida</taxon>
        <taxon>Liliopsida</taxon>
        <taxon>Poales</taxon>
        <taxon>Poaceae</taxon>
        <taxon>BOP clade</taxon>
        <taxon>Oryzoideae</taxon>
        <taxon>Oryzeae</taxon>
        <taxon>Oryzinae</taxon>
        <taxon>Oryza</taxon>
        <taxon>Oryza sativa</taxon>
    </lineage>
</organism>
<evidence type="ECO:0000313" key="4">
    <source>
        <dbReference type="Proteomes" id="UP000000763"/>
    </source>
</evidence>
<evidence type="ECO:0000313" key="3">
    <source>
        <dbReference type="EMBL" id="BAD10780.1"/>
    </source>
</evidence>
<feature type="region of interest" description="Disordered" evidence="1">
    <location>
        <begin position="82"/>
        <end position="126"/>
    </location>
</feature>
<sequence>MPRCFTRRSDSLPTELLGVIFELLGVIFEHATHHPTVPWCVCDTRLCGTHNDTWVAVTVDLWQGFAAVNLFTSMRAVAAPGAAGGDATVAEGGGARRQSDHREGWQQAAGRAEGGGKRHAAAPGWL</sequence>